<proteinExistence type="predicted"/>
<evidence type="ECO:0000259" key="3">
    <source>
        <dbReference type="Pfam" id="PF13406"/>
    </source>
</evidence>
<dbReference type="PANTHER" id="PTHR30163:SF9">
    <property type="entry name" value="MEMBRANE-BOUND LYTIC MUREIN TRANSGLYCOSYLASE B"/>
    <property type="match status" value="1"/>
</dbReference>
<name>A0A4Y4CRY3_ZOORA</name>
<dbReference type="FunFam" id="1.10.8.350:FF:000001">
    <property type="entry name" value="Lytic murein transglycosylase B"/>
    <property type="match status" value="1"/>
</dbReference>
<dbReference type="Gene3D" id="1.10.8.350">
    <property type="entry name" value="Bacterial muramidase"/>
    <property type="match status" value="1"/>
</dbReference>
<comment type="caution">
    <text evidence="4">The sequence shown here is derived from an EMBL/GenBank/DDBJ whole genome shotgun (WGS) entry which is preliminary data.</text>
</comment>
<dbReference type="Pfam" id="PF13406">
    <property type="entry name" value="SLT_2"/>
    <property type="match status" value="1"/>
</dbReference>
<dbReference type="GO" id="GO:0008933">
    <property type="term" value="F:peptidoglycan lytic transglycosylase activity"/>
    <property type="evidence" value="ECO:0007669"/>
    <property type="project" value="TreeGrafter"/>
</dbReference>
<organism evidence="4 5">
    <name type="scientific">Zoogloea ramigera</name>
    <dbReference type="NCBI Taxonomy" id="350"/>
    <lineage>
        <taxon>Bacteria</taxon>
        <taxon>Pseudomonadati</taxon>
        <taxon>Pseudomonadota</taxon>
        <taxon>Betaproteobacteria</taxon>
        <taxon>Rhodocyclales</taxon>
        <taxon>Zoogloeaceae</taxon>
        <taxon>Zoogloea</taxon>
    </lineage>
</organism>
<dbReference type="EMBL" id="BJNV01000013">
    <property type="protein sequence ID" value="GEC95066.1"/>
    <property type="molecule type" value="Genomic_DNA"/>
</dbReference>
<accession>A0A4Y4CRY3</accession>
<gene>
    <name evidence="4" type="ORF">ZRA01_11390</name>
</gene>
<evidence type="ECO:0000256" key="2">
    <source>
        <dbReference type="SAM" id="SignalP"/>
    </source>
</evidence>
<evidence type="ECO:0000256" key="1">
    <source>
        <dbReference type="PIRSR" id="PIRSR611757-1"/>
    </source>
</evidence>
<dbReference type="AlphaFoldDB" id="A0A4Y4CRY3"/>
<sequence length="348" mass="38335">MKTAISRPLRALTLLAGFAAAATGHASERYADRPETQQFIEEMQQRHGFDKDALTYIFRRAEYLPSVIKYISPPKDPGVRSWQRYRSRFIEPVRIKAGVAFWDRHADTIRTASEKYGVPEEIIVGIIGVETIYGRNTGNFQAVSALATLAFDYPRRAELFRGELESLLLMAREQHRDPLDYQGSYAGALGLPQFLPSSVRNYAVDFDGDGQIDLLGSPKDAIGSVARYMQMHGWEAGGPVAVRASLDSDTNLAPLLAKDITPAFDSATLASHGVRAMSSAEGAGKAAFVELVTPGQDSEYWLGYQNFYVITRYNRSSFYAMSVFQLGEAVKAARAAAASGKDNQARAR</sequence>
<reference evidence="4 5" key="1">
    <citation type="submission" date="2019-06" db="EMBL/GenBank/DDBJ databases">
        <title>Whole genome shotgun sequence of Zoogloea ramigera NBRC 15342.</title>
        <authorList>
            <person name="Hosoyama A."/>
            <person name="Uohara A."/>
            <person name="Ohji S."/>
            <person name="Ichikawa N."/>
        </authorList>
    </citation>
    <scope>NUCLEOTIDE SEQUENCE [LARGE SCALE GENOMIC DNA]</scope>
    <source>
        <strain evidence="4 5">NBRC 15342</strain>
    </source>
</reference>
<protein>
    <recommendedName>
        <fullName evidence="3">Transglycosylase SLT domain-containing protein</fullName>
    </recommendedName>
</protein>
<feature type="signal peptide" evidence="2">
    <location>
        <begin position="1"/>
        <end position="21"/>
    </location>
</feature>
<dbReference type="CDD" id="cd13399">
    <property type="entry name" value="Slt35-like"/>
    <property type="match status" value="1"/>
</dbReference>
<dbReference type="SUPFAM" id="SSF53955">
    <property type="entry name" value="Lysozyme-like"/>
    <property type="match status" value="1"/>
</dbReference>
<dbReference type="NCBIfam" id="TIGR02282">
    <property type="entry name" value="MltB"/>
    <property type="match status" value="1"/>
</dbReference>
<dbReference type="InterPro" id="IPR031304">
    <property type="entry name" value="SLT_2"/>
</dbReference>
<keyword evidence="5" id="KW-1185">Reference proteome</keyword>
<dbReference type="InterPro" id="IPR043426">
    <property type="entry name" value="MltB-like"/>
</dbReference>
<evidence type="ECO:0000313" key="5">
    <source>
        <dbReference type="Proteomes" id="UP000318422"/>
    </source>
</evidence>
<dbReference type="Gene3D" id="1.10.530.10">
    <property type="match status" value="1"/>
</dbReference>
<dbReference type="InterPro" id="IPR023346">
    <property type="entry name" value="Lysozyme-like_dom_sf"/>
</dbReference>
<feature type="chain" id="PRO_5021321834" description="Transglycosylase SLT domain-containing protein" evidence="2">
    <location>
        <begin position="22"/>
        <end position="348"/>
    </location>
</feature>
<dbReference type="OrthoDB" id="9772911at2"/>
<dbReference type="PANTHER" id="PTHR30163">
    <property type="entry name" value="MEMBRANE-BOUND LYTIC MUREIN TRANSGLYCOSYLASE B"/>
    <property type="match status" value="1"/>
</dbReference>
<dbReference type="InterPro" id="IPR011757">
    <property type="entry name" value="Lytic_transglycosylase_MltB"/>
</dbReference>
<dbReference type="Proteomes" id="UP000318422">
    <property type="component" value="Unassembled WGS sequence"/>
</dbReference>
<feature type="domain" description="Transglycosylase SLT" evidence="3">
    <location>
        <begin position="33"/>
        <end position="327"/>
    </location>
</feature>
<dbReference type="GO" id="GO:0009253">
    <property type="term" value="P:peptidoglycan catabolic process"/>
    <property type="evidence" value="ECO:0007669"/>
    <property type="project" value="TreeGrafter"/>
</dbReference>
<dbReference type="RefSeq" id="WP_141350187.1">
    <property type="nucleotide sequence ID" value="NZ_BJNV01000013.1"/>
</dbReference>
<evidence type="ECO:0000313" key="4">
    <source>
        <dbReference type="EMBL" id="GEC95066.1"/>
    </source>
</evidence>
<keyword evidence="2" id="KW-0732">Signal</keyword>
<feature type="active site" evidence="1">
    <location>
        <position position="130"/>
    </location>
</feature>